<sequence>MIEHLIREVSAGLAVAGEDLKATVKGLDEDSFGEPTALPGWTRAHVVAHAEGISRAMQRQVEHAAQGSLIELYDGGFEGRVQAIESRAQRPVAEQIQALVAAVDAAVGAFEHARDHWEAKISYRDGTVSDGALALWRELVIHTSDLDAGTTSRDWSDRFCHYLIDFLAARVPEDTALTLHPLGQEPIIVRATDTGDTATGTTHTVVVTGTLQDIAAWLAGREPVGGLEATDAADAADTVSLPDLGPWPAAVAPQ</sequence>
<evidence type="ECO:0000259" key="2">
    <source>
        <dbReference type="Pfam" id="PF11716"/>
    </source>
</evidence>
<dbReference type="Pfam" id="PF11716">
    <property type="entry name" value="MDMPI_N"/>
    <property type="match status" value="1"/>
</dbReference>
<evidence type="ECO:0000313" key="4">
    <source>
        <dbReference type="Proteomes" id="UP001597307"/>
    </source>
</evidence>
<dbReference type="Proteomes" id="UP001597307">
    <property type="component" value="Unassembled WGS sequence"/>
</dbReference>
<evidence type="ECO:0000313" key="3">
    <source>
        <dbReference type="EMBL" id="MFD1847323.1"/>
    </source>
</evidence>
<dbReference type="EMBL" id="JBHUGA010000052">
    <property type="protein sequence ID" value="MFD1847323.1"/>
    <property type="molecule type" value="Genomic_DNA"/>
</dbReference>
<dbReference type="InterPro" id="IPR034660">
    <property type="entry name" value="DinB/YfiT-like"/>
</dbReference>
<organism evidence="3 4">
    <name type="scientific">Arthrobacter flavus</name>
    <dbReference type="NCBI Taxonomy" id="95172"/>
    <lineage>
        <taxon>Bacteria</taxon>
        <taxon>Bacillati</taxon>
        <taxon>Actinomycetota</taxon>
        <taxon>Actinomycetes</taxon>
        <taxon>Micrococcales</taxon>
        <taxon>Micrococcaceae</taxon>
        <taxon>Arthrobacter</taxon>
    </lineage>
</organism>
<dbReference type="RefSeq" id="WP_343879263.1">
    <property type="nucleotide sequence ID" value="NZ_BAAAIJ010000036.1"/>
</dbReference>
<dbReference type="Gene3D" id="1.20.120.450">
    <property type="entry name" value="dinb family like domain"/>
    <property type="match status" value="1"/>
</dbReference>
<dbReference type="NCBIfam" id="TIGR03083">
    <property type="entry name" value="maleylpyruvate isomerase family mycothiol-dependent enzyme"/>
    <property type="match status" value="1"/>
</dbReference>
<protein>
    <submittedName>
        <fullName evidence="3">Maleylpyruvate isomerase family mycothiol-dependent enzyme</fullName>
    </submittedName>
</protein>
<evidence type="ECO:0000259" key="1">
    <source>
        <dbReference type="Pfam" id="PF07398"/>
    </source>
</evidence>
<dbReference type="InterPro" id="IPR010872">
    <property type="entry name" value="MDMPI_C-term_domain"/>
</dbReference>
<gene>
    <name evidence="3" type="ORF">ACFSFX_12045</name>
</gene>
<dbReference type="InterPro" id="IPR017517">
    <property type="entry name" value="Maleyloyr_isom"/>
</dbReference>
<keyword evidence="3" id="KW-0413">Isomerase</keyword>
<comment type="caution">
    <text evidence="3">The sequence shown here is derived from an EMBL/GenBank/DDBJ whole genome shotgun (WGS) entry which is preliminary data.</text>
</comment>
<dbReference type="Pfam" id="PF07398">
    <property type="entry name" value="MDMPI_C"/>
    <property type="match status" value="1"/>
</dbReference>
<keyword evidence="4" id="KW-1185">Reference proteome</keyword>
<dbReference type="SUPFAM" id="SSF109854">
    <property type="entry name" value="DinB/YfiT-like putative metalloenzymes"/>
    <property type="match status" value="1"/>
</dbReference>
<dbReference type="InterPro" id="IPR036527">
    <property type="entry name" value="SCP2_sterol-bd_dom_sf"/>
</dbReference>
<dbReference type="SUPFAM" id="SSF55718">
    <property type="entry name" value="SCP-like"/>
    <property type="match status" value="1"/>
</dbReference>
<accession>A0ABW4Q9A7</accession>
<proteinExistence type="predicted"/>
<dbReference type="Gene3D" id="3.30.1050.20">
    <property type="match status" value="1"/>
</dbReference>
<feature type="domain" description="MDMPI C-terminal" evidence="1">
    <location>
        <begin position="154"/>
        <end position="236"/>
    </location>
</feature>
<dbReference type="InterPro" id="IPR024344">
    <property type="entry name" value="MDMPI_metal-binding"/>
</dbReference>
<name>A0ABW4Q9A7_9MICC</name>
<feature type="domain" description="Mycothiol-dependent maleylpyruvate isomerase metal-binding" evidence="2">
    <location>
        <begin position="15"/>
        <end position="146"/>
    </location>
</feature>
<reference evidence="4" key="1">
    <citation type="journal article" date="2019" name="Int. J. Syst. Evol. Microbiol.">
        <title>The Global Catalogue of Microorganisms (GCM) 10K type strain sequencing project: providing services to taxonomists for standard genome sequencing and annotation.</title>
        <authorList>
            <consortium name="The Broad Institute Genomics Platform"/>
            <consortium name="The Broad Institute Genome Sequencing Center for Infectious Disease"/>
            <person name="Wu L."/>
            <person name="Ma J."/>
        </authorList>
    </citation>
    <scope>NUCLEOTIDE SEQUENCE [LARGE SCALE GENOMIC DNA]</scope>
    <source>
        <strain evidence="4">JCM 11496</strain>
    </source>
</reference>
<dbReference type="GO" id="GO:0016853">
    <property type="term" value="F:isomerase activity"/>
    <property type="evidence" value="ECO:0007669"/>
    <property type="project" value="UniProtKB-KW"/>
</dbReference>